<reference evidence="1 2" key="1">
    <citation type="submission" date="2015-11" db="EMBL/GenBank/DDBJ databases">
        <title>Draft Genome Sequence of the Strain BR 10303 (Bradyrhizobium sp.) isolated from nodules of Centrolobium paraense.</title>
        <authorList>
            <person name="Zelli J.E."/>
            <person name="Simoes-Araujo J.L."/>
            <person name="Barauna A.C."/>
            <person name="Silva K."/>
        </authorList>
    </citation>
    <scope>NUCLEOTIDE SEQUENCE [LARGE SCALE GENOMIC DNA]</scope>
    <source>
        <strain evidence="1 2">BR 10303</strain>
    </source>
</reference>
<dbReference type="AlphaFoldDB" id="A0A109JW44"/>
<dbReference type="EMBL" id="LNCU01000058">
    <property type="protein sequence ID" value="KWV55964.1"/>
    <property type="molecule type" value="Genomic_DNA"/>
</dbReference>
<name>A0A109JW44_9BRAD</name>
<evidence type="ECO:0000313" key="2">
    <source>
        <dbReference type="Proteomes" id="UP000057737"/>
    </source>
</evidence>
<accession>A0A109JW44</accession>
<keyword evidence="2" id="KW-1185">Reference proteome</keyword>
<protein>
    <submittedName>
        <fullName evidence="1">Uncharacterized protein</fullName>
    </submittedName>
</protein>
<sequence length="68" mass="7543">MCGRTTVGTRLWAATAQICNDGRANDWRYRHPCTLSALGKNEYLAGAPVDIIERERRNLVGPQAELGQ</sequence>
<dbReference type="Proteomes" id="UP000057737">
    <property type="component" value="Unassembled WGS sequence"/>
</dbReference>
<evidence type="ECO:0000313" key="1">
    <source>
        <dbReference type="EMBL" id="KWV55964.1"/>
    </source>
</evidence>
<proteinExistence type="predicted"/>
<organism evidence="1 2">
    <name type="scientific">Bradyrhizobium macuxiense</name>
    <dbReference type="NCBI Taxonomy" id="1755647"/>
    <lineage>
        <taxon>Bacteria</taxon>
        <taxon>Pseudomonadati</taxon>
        <taxon>Pseudomonadota</taxon>
        <taxon>Alphaproteobacteria</taxon>
        <taxon>Hyphomicrobiales</taxon>
        <taxon>Nitrobacteraceae</taxon>
        <taxon>Bradyrhizobium</taxon>
    </lineage>
</organism>
<comment type="caution">
    <text evidence="1">The sequence shown here is derived from an EMBL/GenBank/DDBJ whole genome shotgun (WGS) entry which is preliminary data.</text>
</comment>
<gene>
    <name evidence="1" type="ORF">AS156_05285</name>
</gene>